<name>A0ACC1PW43_9APHY</name>
<organism evidence="1 2">
    <name type="scientific">Trametes sanguinea</name>
    <dbReference type="NCBI Taxonomy" id="158606"/>
    <lineage>
        <taxon>Eukaryota</taxon>
        <taxon>Fungi</taxon>
        <taxon>Dikarya</taxon>
        <taxon>Basidiomycota</taxon>
        <taxon>Agaricomycotina</taxon>
        <taxon>Agaricomycetes</taxon>
        <taxon>Polyporales</taxon>
        <taxon>Polyporaceae</taxon>
        <taxon>Trametes</taxon>
    </lineage>
</organism>
<dbReference type="EMBL" id="JANSHE010001645">
    <property type="protein sequence ID" value="KAJ3001710.1"/>
    <property type="molecule type" value="Genomic_DNA"/>
</dbReference>
<protein>
    <submittedName>
        <fullName evidence="1">Uncharacterized protein</fullName>
    </submittedName>
</protein>
<sequence length="321" mass="35443">MSSEAVASLAISGQSAILAACFQLTATTILTYEWALCLTQEINLIWPHWRSLSSMLYLTSRYPALLLYWLGLTPVNSVLAKVTFPPLSTTTGKLILELTNSCTVFAWIALVVQCLNLLSLAAFSAMRTYVLARRERWITCLTLALGLLALTGNLVTVFQSDSVKLSSPMHCTTDAPRPPPPLALRIKDSSNAVRHRGDCRHLEEDVQSDSYHARVGAEAYTQLRNARKRILFIVHMLQLTFQLAHITTTESASFVSASVLICHFILSLRAVNEQQDAHMSYTANTELTYPIFTSNVGSSVQYPLTLLSTSAESEHDCTGDI</sequence>
<proteinExistence type="predicted"/>
<reference evidence="1" key="1">
    <citation type="submission" date="2022-08" db="EMBL/GenBank/DDBJ databases">
        <title>Genome Sequence of Pycnoporus sanguineus.</title>
        <authorList>
            <person name="Buettner E."/>
        </authorList>
    </citation>
    <scope>NUCLEOTIDE SEQUENCE</scope>
    <source>
        <strain evidence="1">CG-C14</strain>
    </source>
</reference>
<gene>
    <name evidence="1" type="ORF">NUW54_g6255</name>
</gene>
<evidence type="ECO:0000313" key="2">
    <source>
        <dbReference type="Proteomes" id="UP001144978"/>
    </source>
</evidence>
<dbReference type="Proteomes" id="UP001144978">
    <property type="component" value="Unassembled WGS sequence"/>
</dbReference>
<comment type="caution">
    <text evidence="1">The sequence shown here is derived from an EMBL/GenBank/DDBJ whole genome shotgun (WGS) entry which is preliminary data.</text>
</comment>
<evidence type="ECO:0000313" key="1">
    <source>
        <dbReference type="EMBL" id="KAJ3001710.1"/>
    </source>
</evidence>
<accession>A0ACC1PW43</accession>
<keyword evidence="2" id="KW-1185">Reference proteome</keyword>